<evidence type="ECO:0000313" key="14">
    <source>
        <dbReference type="EMBL" id="PWZ00232.1"/>
    </source>
</evidence>
<name>A0A317XQ62_9BASI</name>
<dbReference type="SMART" id="SM00665">
    <property type="entry name" value="B561"/>
    <property type="match status" value="1"/>
</dbReference>
<dbReference type="InterPro" id="IPR045150">
    <property type="entry name" value="CYB561D1/2"/>
</dbReference>
<feature type="transmembrane region" description="Helical" evidence="12">
    <location>
        <begin position="45"/>
        <end position="63"/>
    </location>
</feature>
<keyword evidence="10 12" id="KW-0472">Membrane</keyword>
<proteinExistence type="predicted"/>
<feature type="region of interest" description="Disordered" evidence="11">
    <location>
        <begin position="1"/>
        <end position="35"/>
    </location>
</feature>
<feature type="transmembrane region" description="Helical" evidence="12">
    <location>
        <begin position="224"/>
        <end position="242"/>
    </location>
</feature>
<dbReference type="Proteomes" id="UP000246740">
    <property type="component" value="Unassembled WGS sequence"/>
</dbReference>
<comment type="cofactor">
    <cofactor evidence="1">
        <name>heme b</name>
        <dbReference type="ChEBI" id="CHEBI:60344"/>
    </cofactor>
</comment>
<evidence type="ECO:0000256" key="3">
    <source>
        <dbReference type="ARBA" id="ARBA00022448"/>
    </source>
</evidence>
<dbReference type="EMBL" id="KZ819193">
    <property type="protein sequence ID" value="PWZ00232.1"/>
    <property type="molecule type" value="Genomic_DNA"/>
</dbReference>
<dbReference type="Gene3D" id="1.20.120.1770">
    <property type="match status" value="1"/>
</dbReference>
<dbReference type="PANTHER" id="PTHR15422:SF45">
    <property type="entry name" value="CYTOCHROME B561 DOMAIN-CONTAINING PROTEIN"/>
    <property type="match status" value="1"/>
</dbReference>
<feature type="compositionally biased region" description="Low complexity" evidence="11">
    <location>
        <begin position="1"/>
        <end position="17"/>
    </location>
</feature>
<evidence type="ECO:0000256" key="8">
    <source>
        <dbReference type="ARBA" id="ARBA00022989"/>
    </source>
</evidence>
<evidence type="ECO:0000256" key="4">
    <source>
        <dbReference type="ARBA" id="ARBA00022617"/>
    </source>
</evidence>
<keyword evidence="3" id="KW-0813">Transport</keyword>
<feature type="transmembrane region" description="Helical" evidence="12">
    <location>
        <begin position="117"/>
        <end position="137"/>
    </location>
</feature>
<sequence length="257" mass="27851">MSHADSSTTPLLPSSSDNVNDTSHTATTSPRPADMVKQENLSRSAVPVQAAALLFVALVWSIVFSTMSPWALPLFGYHPIIQSFTILLMLQGVIVLQKTSLQKSREEKAAAFQVHQWINVLLVLPLFTAGATIMWYLHDQPNSKHFISWHGILGTTVVVWAWVQAAVGAASVWLDGMLLGGPNKAKSMYKWHRLSGYLLLPLFLLTAALGVAETTWAKQNSTVLTRYLVGGALAFAGAALIGRADAGKLPSFGSRRS</sequence>
<keyword evidence="5 12" id="KW-0812">Transmembrane</keyword>
<dbReference type="GO" id="GO:0016020">
    <property type="term" value="C:membrane"/>
    <property type="evidence" value="ECO:0007669"/>
    <property type="project" value="UniProtKB-SubCell"/>
</dbReference>
<keyword evidence="6" id="KW-0479">Metal-binding</keyword>
<feature type="transmembrane region" description="Helical" evidence="12">
    <location>
        <begin position="75"/>
        <end position="96"/>
    </location>
</feature>
<evidence type="ECO:0000256" key="9">
    <source>
        <dbReference type="ARBA" id="ARBA00023004"/>
    </source>
</evidence>
<evidence type="ECO:0000256" key="10">
    <source>
        <dbReference type="ARBA" id="ARBA00023136"/>
    </source>
</evidence>
<gene>
    <name evidence="14" type="ORF">BCV70DRAFT_107167</name>
</gene>
<dbReference type="CDD" id="cd08761">
    <property type="entry name" value="Cyt_b561_CYB561D2_like"/>
    <property type="match status" value="1"/>
</dbReference>
<evidence type="ECO:0000313" key="15">
    <source>
        <dbReference type="Proteomes" id="UP000246740"/>
    </source>
</evidence>
<evidence type="ECO:0000259" key="13">
    <source>
        <dbReference type="PROSITE" id="PS50939"/>
    </source>
</evidence>
<dbReference type="OrthoDB" id="432881at2759"/>
<organism evidence="14 15">
    <name type="scientific">Testicularia cyperi</name>
    <dbReference type="NCBI Taxonomy" id="1882483"/>
    <lineage>
        <taxon>Eukaryota</taxon>
        <taxon>Fungi</taxon>
        <taxon>Dikarya</taxon>
        <taxon>Basidiomycota</taxon>
        <taxon>Ustilaginomycotina</taxon>
        <taxon>Ustilaginomycetes</taxon>
        <taxon>Ustilaginales</taxon>
        <taxon>Anthracoideaceae</taxon>
        <taxon>Testicularia</taxon>
    </lineage>
</organism>
<dbReference type="Pfam" id="PF03188">
    <property type="entry name" value="Cytochrom_B561"/>
    <property type="match status" value="1"/>
</dbReference>
<evidence type="ECO:0000256" key="2">
    <source>
        <dbReference type="ARBA" id="ARBA00004141"/>
    </source>
</evidence>
<dbReference type="InterPro" id="IPR006593">
    <property type="entry name" value="Cyt_b561/ferric_Rdtase_TM"/>
</dbReference>
<evidence type="ECO:0000256" key="1">
    <source>
        <dbReference type="ARBA" id="ARBA00001970"/>
    </source>
</evidence>
<evidence type="ECO:0000256" key="7">
    <source>
        <dbReference type="ARBA" id="ARBA00022982"/>
    </source>
</evidence>
<keyword evidence="7" id="KW-0249">Electron transport</keyword>
<keyword evidence="4" id="KW-0349">Heme</keyword>
<comment type="subcellular location">
    <subcellularLocation>
        <location evidence="2">Membrane</location>
        <topology evidence="2">Multi-pass membrane protein</topology>
    </subcellularLocation>
</comment>
<dbReference type="AlphaFoldDB" id="A0A317XQ62"/>
<dbReference type="PANTHER" id="PTHR15422">
    <property type="entry name" value="OS05G0565100 PROTEIN"/>
    <property type="match status" value="1"/>
</dbReference>
<dbReference type="InParanoid" id="A0A317XQ62"/>
<dbReference type="PROSITE" id="PS50939">
    <property type="entry name" value="CYTOCHROME_B561"/>
    <property type="match status" value="1"/>
</dbReference>
<keyword evidence="9" id="KW-0408">Iron</keyword>
<feature type="transmembrane region" description="Helical" evidence="12">
    <location>
        <begin position="149"/>
        <end position="174"/>
    </location>
</feature>
<evidence type="ECO:0000256" key="6">
    <source>
        <dbReference type="ARBA" id="ARBA00022723"/>
    </source>
</evidence>
<reference evidence="14 15" key="1">
    <citation type="journal article" date="2018" name="Mol. Biol. Evol.">
        <title>Broad Genomic Sampling Reveals a Smut Pathogenic Ancestry of the Fungal Clade Ustilaginomycotina.</title>
        <authorList>
            <person name="Kijpornyongpan T."/>
            <person name="Mondo S.J."/>
            <person name="Barry K."/>
            <person name="Sandor L."/>
            <person name="Lee J."/>
            <person name="Lipzen A."/>
            <person name="Pangilinan J."/>
            <person name="LaButti K."/>
            <person name="Hainaut M."/>
            <person name="Henrissat B."/>
            <person name="Grigoriev I.V."/>
            <person name="Spatafora J.W."/>
            <person name="Aime M.C."/>
        </authorList>
    </citation>
    <scope>NUCLEOTIDE SEQUENCE [LARGE SCALE GENOMIC DNA]</scope>
    <source>
        <strain evidence="14 15">MCA 3645</strain>
    </source>
</reference>
<evidence type="ECO:0000256" key="5">
    <source>
        <dbReference type="ARBA" id="ARBA00022692"/>
    </source>
</evidence>
<accession>A0A317XQ62</accession>
<feature type="compositionally biased region" description="Polar residues" evidence="11">
    <location>
        <begin position="18"/>
        <end position="30"/>
    </location>
</feature>
<protein>
    <recommendedName>
        <fullName evidence="13">Cytochrome b561 domain-containing protein</fullName>
    </recommendedName>
</protein>
<feature type="transmembrane region" description="Helical" evidence="12">
    <location>
        <begin position="194"/>
        <end position="212"/>
    </location>
</feature>
<keyword evidence="8 12" id="KW-1133">Transmembrane helix</keyword>
<evidence type="ECO:0000256" key="11">
    <source>
        <dbReference type="SAM" id="MobiDB-lite"/>
    </source>
</evidence>
<dbReference type="GO" id="GO:0140575">
    <property type="term" value="F:transmembrane monodehydroascorbate reductase activity"/>
    <property type="evidence" value="ECO:0007669"/>
    <property type="project" value="InterPro"/>
</dbReference>
<evidence type="ECO:0000256" key="12">
    <source>
        <dbReference type="SAM" id="Phobius"/>
    </source>
</evidence>
<dbReference type="GO" id="GO:0046872">
    <property type="term" value="F:metal ion binding"/>
    <property type="evidence" value="ECO:0007669"/>
    <property type="project" value="UniProtKB-KW"/>
</dbReference>
<feature type="domain" description="Cytochrome b561" evidence="13">
    <location>
        <begin position="45"/>
        <end position="245"/>
    </location>
</feature>
<keyword evidence="15" id="KW-1185">Reference proteome</keyword>